<dbReference type="InterPro" id="IPR050341">
    <property type="entry name" value="PP1_catalytic_subunit"/>
</dbReference>
<reference evidence="2 3" key="2">
    <citation type="submission" date="2018-11" db="EMBL/GenBank/DDBJ databases">
        <authorList>
            <consortium name="Pathogen Informatics"/>
        </authorList>
    </citation>
    <scope>NUCLEOTIDE SEQUENCE [LARGE SCALE GENOMIC DNA]</scope>
</reference>
<dbReference type="InterPro" id="IPR029052">
    <property type="entry name" value="Metallo-depent_PP-like"/>
</dbReference>
<gene>
    <name evidence="2" type="ORF">NBR_LOCUS11787</name>
</gene>
<sequence length="90" mass="10553">MQSTKRSSRHFSSGAYCHLNIEQKERNSLEVLVLVLALQIRFPRQVFLLRGNHEIKSVNRTYGFYSDLRLRYSKDNECDELLDAVAKVYS</sequence>
<dbReference type="PRINTS" id="PR00114">
    <property type="entry name" value="STPHPHTASE"/>
</dbReference>
<dbReference type="SUPFAM" id="SSF56300">
    <property type="entry name" value="Metallo-dependent phosphatases"/>
    <property type="match status" value="1"/>
</dbReference>
<dbReference type="AlphaFoldDB" id="A0A0N4Y6Q8"/>
<reference evidence="4" key="1">
    <citation type="submission" date="2017-02" db="UniProtKB">
        <authorList>
            <consortium name="WormBaseParasite"/>
        </authorList>
    </citation>
    <scope>IDENTIFICATION</scope>
</reference>
<protein>
    <submittedName>
        <fullName evidence="4">SER_THR_PHOSPHATASE domain-containing protein</fullName>
    </submittedName>
</protein>
<name>A0A0N4Y6Q8_NIPBR</name>
<dbReference type="PROSITE" id="PS00125">
    <property type="entry name" value="SER_THR_PHOSPHATASE"/>
    <property type="match status" value="1"/>
</dbReference>
<dbReference type="GO" id="GO:0005737">
    <property type="term" value="C:cytoplasm"/>
    <property type="evidence" value="ECO:0007669"/>
    <property type="project" value="TreeGrafter"/>
</dbReference>
<evidence type="ECO:0000313" key="4">
    <source>
        <dbReference type="WBParaSite" id="NBR_0001178601-mRNA-1"/>
    </source>
</evidence>
<feature type="domain" description="Serine/threonine specific protein phosphatases" evidence="1">
    <location>
        <begin position="49"/>
        <end position="54"/>
    </location>
</feature>
<evidence type="ECO:0000313" key="2">
    <source>
        <dbReference type="EMBL" id="VDL75376.1"/>
    </source>
</evidence>
<dbReference type="Gene3D" id="3.60.21.10">
    <property type="match status" value="1"/>
</dbReference>
<proteinExistence type="predicted"/>
<accession>A0A0N4Y6Q8</accession>
<evidence type="ECO:0000313" key="3">
    <source>
        <dbReference type="Proteomes" id="UP000271162"/>
    </source>
</evidence>
<dbReference type="GO" id="GO:0004722">
    <property type="term" value="F:protein serine/threonine phosphatase activity"/>
    <property type="evidence" value="ECO:0007669"/>
    <property type="project" value="TreeGrafter"/>
</dbReference>
<dbReference type="PANTHER" id="PTHR11668">
    <property type="entry name" value="SERINE/THREONINE PROTEIN PHOSPHATASE"/>
    <property type="match status" value="1"/>
</dbReference>
<dbReference type="EMBL" id="UYSL01020600">
    <property type="protein sequence ID" value="VDL75376.1"/>
    <property type="molecule type" value="Genomic_DNA"/>
</dbReference>
<dbReference type="WBParaSite" id="NBR_0001178601-mRNA-1">
    <property type="protein sequence ID" value="NBR_0001178601-mRNA-1"/>
    <property type="gene ID" value="NBR_0001178601"/>
</dbReference>
<keyword evidence="3" id="KW-1185">Reference proteome</keyword>
<dbReference type="Proteomes" id="UP000271162">
    <property type="component" value="Unassembled WGS sequence"/>
</dbReference>
<dbReference type="STRING" id="27835.A0A0N4Y6Q8"/>
<dbReference type="GO" id="GO:0005634">
    <property type="term" value="C:nucleus"/>
    <property type="evidence" value="ECO:0007669"/>
    <property type="project" value="TreeGrafter"/>
</dbReference>
<dbReference type="InterPro" id="IPR006186">
    <property type="entry name" value="Ser/Thr-sp_prot-phosphatase"/>
</dbReference>
<organism evidence="4">
    <name type="scientific">Nippostrongylus brasiliensis</name>
    <name type="common">Rat hookworm</name>
    <dbReference type="NCBI Taxonomy" id="27835"/>
    <lineage>
        <taxon>Eukaryota</taxon>
        <taxon>Metazoa</taxon>
        <taxon>Ecdysozoa</taxon>
        <taxon>Nematoda</taxon>
        <taxon>Chromadorea</taxon>
        <taxon>Rhabditida</taxon>
        <taxon>Rhabditina</taxon>
        <taxon>Rhabditomorpha</taxon>
        <taxon>Strongyloidea</taxon>
        <taxon>Heligmosomidae</taxon>
        <taxon>Nippostrongylus</taxon>
    </lineage>
</organism>
<evidence type="ECO:0000259" key="1">
    <source>
        <dbReference type="PROSITE" id="PS00125"/>
    </source>
</evidence>
<dbReference type="PANTHER" id="PTHR11668:SF491">
    <property type="entry name" value="SERINE_THREONINE-PROTEIN PHOSPHATASE"/>
    <property type="match status" value="1"/>
</dbReference>